<evidence type="ECO:0000313" key="2">
    <source>
        <dbReference type="EMBL" id="OHB12157.1"/>
    </source>
</evidence>
<accession>A0A1G2URY7</accession>
<evidence type="ECO:0000259" key="1">
    <source>
        <dbReference type="SMART" id="SM01321"/>
    </source>
</evidence>
<dbReference type="PANTHER" id="PTHR34322">
    <property type="entry name" value="TRANSPOSASE, Y1_TNP DOMAIN-CONTAINING"/>
    <property type="match status" value="1"/>
</dbReference>
<dbReference type="InterPro" id="IPR036515">
    <property type="entry name" value="Transposase_17_sf"/>
</dbReference>
<sequence length="228" mass="27514">MTYRKEALVEGEYYHIYNRGNSKQNIFTDDLDRDRFTKLLYLCNSEKSINFRDDIVGKKIDAFDFNRGEELVSIGAWVLMPNHFHLYISPRRRLGDLGEETNSISVFVQKLCTSYSMYFNKKYKRTGKLFEGPFKAVHTKNDVQSKYIFSYIHLNPLKLIDPLWKEKEIRNVKKSIEFLNKYEWSSYLDFRKIKRLRGRILNLKVFPQYFLDKEIFDKEIFDWVTFNK</sequence>
<dbReference type="SMART" id="SM01321">
    <property type="entry name" value="Y1_Tnp"/>
    <property type="match status" value="1"/>
</dbReference>
<dbReference type="PANTHER" id="PTHR34322:SF2">
    <property type="entry name" value="TRANSPOSASE IS200-LIKE DOMAIN-CONTAINING PROTEIN"/>
    <property type="match status" value="1"/>
</dbReference>
<feature type="domain" description="Transposase IS200-like" evidence="1">
    <location>
        <begin position="9"/>
        <end position="155"/>
    </location>
</feature>
<dbReference type="GO" id="GO:0006313">
    <property type="term" value="P:DNA transposition"/>
    <property type="evidence" value="ECO:0007669"/>
    <property type="project" value="InterPro"/>
</dbReference>
<dbReference type="GO" id="GO:0004803">
    <property type="term" value="F:transposase activity"/>
    <property type="evidence" value="ECO:0007669"/>
    <property type="project" value="InterPro"/>
</dbReference>
<dbReference type="SUPFAM" id="SSF143422">
    <property type="entry name" value="Transposase IS200-like"/>
    <property type="match status" value="1"/>
</dbReference>
<evidence type="ECO:0000313" key="3">
    <source>
        <dbReference type="Proteomes" id="UP000176558"/>
    </source>
</evidence>
<protein>
    <recommendedName>
        <fullName evidence="1">Transposase IS200-like domain-containing protein</fullName>
    </recommendedName>
</protein>
<gene>
    <name evidence="2" type="ORF">A3G99_00790</name>
</gene>
<dbReference type="InterPro" id="IPR002686">
    <property type="entry name" value="Transposase_17"/>
</dbReference>
<dbReference type="Gene3D" id="3.30.70.1290">
    <property type="entry name" value="Transposase IS200-like"/>
    <property type="match status" value="1"/>
</dbReference>
<dbReference type="Proteomes" id="UP000176558">
    <property type="component" value="Unassembled WGS sequence"/>
</dbReference>
<proteinExistence type="predicted"/>
<organism evidence="2 3">
    <name type="scientific">Candidatus Zambryskibacteria bacterium RIFCSPLOWO2_12_FULL_39_23</name>
    <dbReference type="NCBI Taxonomy" id="1802776"/>
    <lineage>
        <taxon>Bacteria</taxon>
        <taxon>Candidatus Zambryskiibacteriota</taxon>
    </lineage>
</organism>
<dbReference type="AlphaFoldDB" id="A0A1G2URY7"/>
<name>A0A1G2URY7_9BACT</name>
<comment type="caution">
    <text evidence="2">The sequence shown here is derived from an EMBL/GenBank/DDBJ whole genome shotgun (WGS) entry which is preliminary data.</text>
</comment>
<reference evidence="2 3" key="1">
    <citation type="journal article" date="2016" name="Nat. Commun.">
        <title>Thousands of microbial genomes shed light on interconnected biogeochemical processes in an aquifer system.</title>
        <authorList>
            <person name="Anantharaman K."/>
            <person name="Brown C.T."/>
            <person name="Hug L.A."/>
            <person name="Sharon I."/>
            <person name="Castelle C.J."/>
            <person name="Probst A.J."/>
            <person name="Thomas B.C."/>
            <person name="Singh A."/>
            <person name="Wilkins M.J."/>
            <person name="Karaoz U."/>
            <person name="Brodie E.L."/>
            <person name="Williams K.H."/>
            <person name="Hubbard S.S."/>
            <person name="Banfield J.F."/>
        </authorList>
    </citation>
    <scope>NUCLEOTIDE SEQUENCE [LARGE SCALE GENOMIC DNA]</scope>
</reference>
<dbReference type="GO" id="GO:0003677">
    <property type="term" value="F:DNA binding"/>
    <property type="evidence" value="ECO:0007669"/>
    <property type="project" value="InterPro"/>
</dbReference>
<dbReference type="EMBL" id="MHWT01000021">
    <property type="protein sequence ID" value="OHB12157.1"/>
    <property type="molecule type" value="Genomic_DNA"/>
</dbReference>